<proteinExistence type="inferred from homology"/>
<comment type="function">
    <text evidence="10">Required for cell division and gliding motility.</text>
</comment>
<evidence type="ECO:0000256" key="4">
    <source>
        <dbReference type="ARBA" id="ARBA00022475"/>
    </source>
</evidence>
<feature type="transmembrane region" description="Helical" evidence="11">
    <location>
        <begin position="221"/>
        <end position="240"/>
    </location>
</feature>
<evidence type="ECO:0000256" key="2">
    <source>
        <dbReference type="ARBA" id="ARBA00007379"/>
    </source>
</evidence>
<keyword evidence="9 10" id="KW-0131">Cell cycle</keyword>
<dbReference type="PANTHER" id="PTHR47755:SF1">
    <property type="entry name" value="CELL DIVISION PROTEIN FTSX"/>
    <property type="match status" value="1"/>
</dbReference>
<evidence type="ECO:0000256" key="6">
    <source>
        <dbReference type="ARBA" id="ARBA00022692"/>
    </source>
</evidence>
<accession>A0A1Z8ASY9</accession>
<dbReference type="EMBL" id="MAAX01000142">
    <property type="protein sequence ID" value="OUS13444.1"/>
    <property type="molecule type" value="Genomic_DNA"/>
</dbReference>
<keyword evidence="5 10" id="KW-0132">Cell division</keyword>
<dbReference type="Proteomes" id="UP000196102">
    <property type="component" value="Unassembled WGS sequence"/>
</dbReference>
<feature type="domain" description="ABC3 transporter permease C-terminal" evidence="12">
    <location>
        <begin position="169"/>
        <end position="285"/>
    </location>
</feature>
<dbReference type="InterPro" id="IPR004513">
    <property type="entry name" value="FtsX"/>
</dbReference>
<organism evidence="14 15">
    <name type="scientific">Nonlabens dokdonensis</name>
    <dbReference type="NCBI Taxonomy" id="328515"/>
    <lineage>
        <taxon>Bacteria</taxon>
        <taxon>Pseudomonadati</taxon>
        <taxon>Bacteroidota</taxon>
        <taxon>Flavobacteriia</taxon>
        <taxon>Flavobacteriales</taxon>
        <taxon>Flavobacteriaceae</taxon>
        <taxon>Nonlabens</taxon>
    </lineage>
</organism>
<dbReference type="InterPro" id="IPR003838">
    <property type="entry name" value="ABC3_permease_C"/>
</dbReference>
<evidence type="ECO:0000256" key="5">
    <source>
        <dbReference type="ARBA" id="ARBA00022618"/>
    </source>
</evidence>
<evidence type="ECO:0000256" key="7">
    <source>
        <dbReference type="ARBA" id="ARBA00022989"/>
    </source>
</evidence>
<dbReference type="InterPro" id="IPR040690">
    <property type="entry name" value="FtsX_ECD"/>
</dbReference>
<evidence type="ECO:0000256" key="1">
    <source>
        <dbReference type="ARBA" id="ARBA00004651"/>
    </source>
</evidence>
<dbReference type="PANTHER" id="PTHR47755">
    <property type="entry name" value="CELL DIVISION PROTEIN FTSX"/>
    <property type="match status" value="1"/>
</dbReference>
<comment type="caution">
    <text evidence="14">The sequence shown here is derived from an EMBL/GenBank/DDBJ whole genome shotgun (WGS) entry which is preliminary data.</text>
</comment>
<dbReference type="Pfam" id="PF18075">
    <property type="entry name" value="FtsX_ECD"/>
    <property type="match status" value="1"/>
</dbReference>
<keyword evidence="10" id="KW-0997">Cell inner membrane</keyword>
<dbReference type="Pfam" id="PF02687">
    <property type="entry name" value="FtsX"/>
    <property type="match status" value="1"/>
</dbReference>
<name>A0A1Z8ASY9_9FLAO</name>
<gene>
    <name evidence="14" type="ORF">A9Q93_09225</name>
</gene>
<comment type="similarity">
    <text evidence="2 10">Belongs to the ABC-4 integral membrane protein family. FtsX subfamily.</text>
</comment>
<dbReference type="Gene3D" id="3.30.70.3040">
    <property type="match status" value="1"/>
</dbReference>
<keyword evidence="7 11" id="KW-1133">Transmembrane helix</keyword>
<evidence type="ECO:0000259" key="13">
    <source>
        <dbReference type="Pfam" id="PF18075"/>
    </source>
</evidence>
<evidence type="ECO:0000256" key="10">
    <source>
        <dbReference type="PIRNR" id="PIRNR003097"/>
    </source>
</evidence>
<evidence type="ECO:0000256" key="9">
    <source>
        <dbReference type="ARBA" id="ARBA00023306"/>
    </source>
</evidence>
<sequence>MSSQSSYQKRRLFSSYFWVVISLFLVLFMLGLQGFFLLNSQKLADYFREQVPMSIYFKDTAKEVEMRQLEKTLQMADYTKNAVFVSSEEGAQKTKEDLGEDFIAKLDGFNPIPNSIDVRLNAKFVTATEIQQIADDLAAKGFVQEVSYDKPLVSLLNENVKRISFWMLVVSGIFVLIAFLLINSSIRLSVYAKRFTIKTMQMVGATKGFIRKPFIMTSIKLGVIAAILALGLLAVVVYYANDVVPELEILKNYEMLGILFVGVLVFGILISLISTFFATTRYLNLKTDQLYY</sequence>
<feature type="transmembrane region" description="Helical" evidence="11">
    <location>
        <begin position="163"/>
        <end position="182"/>
    </location>
</feature>
<keyword evidence="6 11" id="KW-0812">Transmembrane</keyword>
<reference evidence="15" key="1">
    <citation type="journal article" date="2017" name="Proc. Natl. Acad. Sci. U.S.A.">
        <title>Simulation of Deepwater Horizon oil plume reveals substrate specialization within a complex community of hydrocarbon-degraders.</title>
        <authorList>
            <person name="Hu P."/>
            <person name="Dubinsky E.A."/>
            <person name="Probst A.J."/>
            <person name="Wang J."/>
            <person name="Sieber C.M.K."/>
            <person name="Tom L.M."/>
            <person name="Gardinali P."/>
            <person name="Banfield J.F."/>
            <person name="Atlas R.M."/>
            <person name="Andersen G.L."/>
        </authorList>
    </citation>
    <scope>NUCLEOTIDE SEQUENCE [LARGE SCALE GENOMIC DNA]</scope>
</reference>
<evidence type="ECO:0000259" key="12">
    <source>
        <dbReference type="Pfam" id="PF02687"/>
    </source>
</evidence>
<keyword evidence="8 10" id="KW-0472">Membrane</keyword>
<dbReference type="AlphaFoldDB" id="A0A1Z8ASY9"/>
<feature type="domain" description="FtsX extracellular" evidence="13">
    <location>
        <begin position="51"/>
        <end position="146"/>
    </location>
</feature>
<evidence type="ECO:0000313" key="15">
    <source>
        <dbReference type="Proteomes" id="UP000196102"/>
    </source>
</evidence>
<comment type="subcellular location">
    <subcellularLocation>
        <location evidence="10">Cell inner membrane</location>
    </subcellularLocation>
    <subcellularLocation>
        <location evidence="1">Cell membrane</location>
        <topology evidence="1">Multi-pass membrane protein</topology>
    </subcellularLocation>
</comment>
<evidence type="ECO:0000256" key="3">
    <source>
        <dbReference type="ARBA" id="ARBA00021907"/>
    </source>
</evidence>
<dbReference type="PIRSF" id="PIRSF003097">
    <property type="entry name" value="FtsX"/>
    <property type="match status" value="1"/>
</dbReference>
<evidence type="ECO:0000313" key="14">
    <source>
        <dbReference type="EMBL" id="OUS13444.1"/>
    </source>
</evidence>
<evidence type="ECO:0000256" key="11">
    <source>
        <dbReference type="SAM" id="Phobius"/>
    </source>
</evidence>
<protein>
    <recommendedName>
        <fullName evidence="3 10">Cell division protein FtsX</fullName>
    </recommendedName>
</protein>
<feature type="transmembrane region" description="Helical" evidence="11">
    <location>
        <begin position="12"/>
        <end position="38"/>
    </location>
</feature>
<keyword evidence="4 10" id="KW-1003">Cell membrane</keyword>
<feature type="transmembrane region" description="Helical" evidence="11">
    <location>
        <begin position="255"/>
        <end position="278"/>
    </location>
</feature>
<evidence type="ECO:0000256" key="8">
    <source>
        <dbReference type="ARBA" id="ARBA00023136"/>
    </source>
</evidence>
<dbReference type="GO" id="GO:0051301">
    <property type="term" value="P:cell division"/>
    <property type="evidence" value="ECO:0007669"/>
    <property type="project" value="UniProtKB-KW"/>
</dbReference>
<dbReference type="RefSeq" id="WP_303687137.1">
    <property type="nucleotide sequence ID" value="NZ_CAJXYO010000101.1"/>
</dbReference>
<dbReference type="GO" id="GO:0005886">
    <property type="term" value="C:plasma membrane"/>
    <property type="evidence" value="ECO:0007669"/>
    <property type="project" value="UniProtKB-SubCell"/>
</dbReference>